<dbReference type="EMBL" id="HACM01004960">
    <property type="protein sequence ID" value="CRZ05402.1"/>
    <property type="molecule type" value="Transcribed_RNA"/>
</dbReference>
<evidence type="ECO:0000313" key="1">
    <source>
        <dbReference type="EMBL" id="CRZ05402.1"/>
    </source>
</evidence>
<feature type="non-terminal residue" evidence="1">
    <location>
        <position position="1"/>
    </location>
</feature>
<sequence>IIDIIKAVRAKAVYDLGHSEMADLSGCSSGPMDGLDPTAIDAATSVLLNHRNNEGQTALWTAVLFKPGYIANILLINGADPTILDDFGDSPLHTHLPNDMTDEMI</sequence>
<proteinExistence type="predicted"/>
<protein>
    <submittedName>
        <fullName evidence="1">Uncharacterized protein</fullName>
    </submittedName>
</protein>
<reference evidence="1" key="1">
    <citation type="submission" date="2015-04" db="EMBL/GenBank/DDBJ databases">
        <title>The genome sequence of the plant pathogenic Rhizarian Plasmodiophora brassicae reveals insights in its biotrophic life cycle and the origin of chitin synthesis.</title>
        <authorList>
            <person name="Schwelm A."/>
            <person name="Fogelqvist J."/>
            <person name="Knaust A."/>
            <person name="Julke S."/>
            <person name="Lilja T."/>
            <person name="Dhandapani V."/>
            <person name="Bonilla-Rosso G."/>
            <person name="Karlsson M."/>
            <person name="Shevchenko A."/>
            <person name="Choi S.R."/>
            <person name="Kim H.G."/>
            <person name="Park J.Y."/>
            <person name="Lim Y.P."/>
            <person name="Ludwig-Muller J."/>
            <person name="Dixelius C."/>
        </authorList>
    </citation>
    <scope>NUCLEOTIDE SEQUENCE</scope>
    <source>
        <tissue evidence="1">Potato root galls</tissue>
    </source>
</reference>
<name>A0A0H5QUI8_9EUKA</name>
<organism evidence="1">
    <name type="scientific">Spongospora subterranea</name>
    <dbReference type="NCBI Taxonomy" id="70186"/>
    <lineage>
        <taxon>Eukaryota</taxon>
        <taxon>Sar</taxon>
        <taxon>Rhizaria</taxon>
        <taxon>Endomyxa</taxon>
        <taxon>Phytomyxea</taxon>
        <taxon>Plasmodiophorida</taxon>
        <taxon>Plasmodiophoridae</taxon>
        <taxon>Spongospora</taxon>
    </lineage>
</organism>
<dbReference type="Gene3D" id="1.25.40.20">
    <property type="entry name" value="Ankyrin repeat-containing domain"/>
    <property type="match status" value="1"/>
</dbReference>
<dbReference type="SUPFAM" id="SSF48403">
    <property type="entry name" value="Ankyrin repeat"/>
    <property type="match status" value="1"/>
</dbReference>
<dbReference type="AlphaFoldDB" id="A0A0H5QUI8"/>
<feature type="non-terminal residue" evidence="1">
    <location>
        <position position="105"/>
    </location>
</feature>
<accession>A0A0H5QUI8</accession>
<dbReference type="InterPro" id="IPR036770">
    <property type="entry name" value="Ankyrin_rpt-contain_sf"/>
</dbReference>